<evidence type="ECO:0000256" key="1">
    <source>
        <dbReference type="SAM" id="MobiDB-lite"/>
    </source>
</evidence>
<dbReference type="Proteomes" id="UP000826271">
    <property type="component" value="Unassembled WGS sequence"/>
</dbReference>
<proteinExistence type="predicted"/>
<comment type="caution">
    <text evidence="2">The sequence shown here is derived from an EMBL/GenBank/DDBJ whole genome shotgun (WGS) entry which is preliminary data.</text>
</comment>
<evidence type="ECO:0000313" key="3">
    <source>
        <dbReference type="Proteomes" id="UP000826271"/>
    </source>
</evidence>
<evidence type="ECO:0000313" key="2">
    <source>
        <dbReference type="EMBL" id="KAG8391373.1"/>
    </source>
</evidence>
<accession>A0AAV6YIK1</accession>
<gene>
    <name evidence="2" type="ORF">BUALT_Bualt01G0181000</name>
</gene>
<sequence>MGVSAISALNLLLPPYSLTSPSLTTATFEFISTLPATNGTPSHEILAVDFEMGLFLDIELVEGDKLYDVVIVFADQKPNLLPYRRLLLEYDRPLPFENLLTSLPEASEEEEADEDPQPLIEKNITSTGATPEAAPIPPVSVA</sequence>
<feature type="region of interest" description="Disordered" evidence="1">
    <location>
        <begin position="101"/>
        <end position="142"/>
    </location>
</feature>
<dbReference type="EMBL" id="WHWC01000001">
    <property type="protein sequence ID" value="KAG8391373.1"/>
    <property type="molecule type" value="Genomic_DNA"/>
</dbReference>
<keyword evidence="3" id="KW-1185">Reference proteome</keyword>
<feature type="compositionally biased region" description="Acidic residues" evidence="1">
    <location>
        <begin position="106"/>
        <end position="116"/>
    </location>
</feature>
<protein>
    <submittedName>
        <fullName evidence="2">Uncharacterized protein</fullName>
    </submittedName>
</protein>
<dbReference type="AlphaFoldDB" id="A0AAV6YIK1"/>
<organism evidence="2 3">
    <name type="scientific">Buddleja alternifolia</name>
    <dbReference type="NCBI Taxonomy" id="168488"/>
    <lineage>
        <taxon>Eukaryota</taxon>
        <taxon>Viridiplantae</taxon>
        <taxon>Streptophyta</taxon>
        <taxon>Embryophyta</taxon>
        <taxon>Tracheophyta</taxon>
        <taxon>Spermatophyta</taxon>
        <taxon>Magnoliopsida</taxon>
        <taxon>eudicotyledons</taxon>
        <taxon>Gunneridae</taxon>
        <taxon>Pentapetalae</taxon>
        <taxon>asterids</taxon>
        <taxon>lamiids</taxon>
        <taxon>Lamiales</taxon>
        <taxon>Scrophulariaceae</taxon>
        <taxon>Buddlejeae</taxon>
        <taxon>Buddleja</taxon>
    </lineage>
</organism>
<name>A0AAV6YIK1_9LAMI</name>
<reference evidence="2" key="1">
    <citation type="submission" date="2019-10" db="EMBL/GenBank/DDBJ databases">
        <authorList>
            <person name="Zhang R."/>
            <person name="Pan Y."/>
            <person name="Wang J."/>
            <person name="Ma R."/>
            <person name="Yu S."/>
        </authorList>
    </citation>
    <scope>NUCLEOTIDE SEQUENCE</scope>
    <source>
        <strain evidence="2">LA-IB0</strain>
        <tissue evidence="2">Leaf</tissue>
    </source>
</reference>